<name>A0AAU2VNF8_9ACTN</name>
<gene>
    <name evidence="3" type="ORF">OG398_10920</name>
</gene>
<feature type="transmembrane region" description="Helical" evidence="2">
    <location>
        <begin position="42"/>
        <end position="62"/>
    </location>
</feature>
<dbReference type="EMBL" id="CP108313">
    <property type="protein sequence ID" value="WTW68741.1"/>
    <property type="molecule type" value="Genomic_DNA"/>
</dbReference>
<evidence type="ECO:0000256" key="1">
    <source>
        <dbReference type="SAM" id="MobiDB-lite"/>
    </source>
</evidence>
<reference evidence="3" key="1">
    <citation type="submission" date="2022-10" db="EMBL/GenBank/DDBJ databases">
        <title>The complete genomes of actinobacterial strains from the NBC collection.</title>
        <authorList>
            <person name="Joergensen T.S."/>
            <person name="Alvarez Arevalo M."/>
            <person name="Sterndorff E.B."/>
            <person name="Faurdal D."/>
            <person name="Vuksanovic O."/>
            <person name="Mourched A.-S."/>
            <person name="Charusanti P."/>
            <person name="Shaw S."/>
            <person name="Blin K."/>
            <person name="Weber T."/>
        </authorList>
    </citation>
    <scope>NUCLEOTIDE SEQUENCE</scope>
    <source>
        <strain evidence="3">NBC_00008</strain>
    </source>
</reference>
<dbReference type="AlphaFoldDB" id="A0AAU2VNF8"/>
<sequence>MTGDHGRWLSRGSGRAHDPAHPRSGCWPPGGLRRTTKVSAPWGNVFGVIAGLIVALVFIAQVRTNKN</sequence>
<organism evidence="3">
    <name type="scientific">Streptomyces sp. NBC_00008</name>
    <dbReference type="NCBI Taxonomy" id="2903610"/>
    <lineage>
        <taxon>Bacteria</taxon>
        <taxon>Bacillati</taxon>
        <taxon>Actinomycetota</taxon>
        <taxon>Actinomycetes</taxon>
        <taxon>Kitasatosporales</taxon>
        <taxon>Streptomycetaceae</taxon>
        <taxon>Streptomyces</taxon>
    </lineage>
</organism>
<keyword evidence="2" id="KW-0472">Membrane</keyword>
<proteinExistence type="predicted"/>
<keyword evidence="2" id="KW-0812">Transmembrane</keyword>
<keyword evidence="2" id="KW-1133">Transmembrane helix</keyword>
<evidence type="ECO:0000313" key="3">
    <source>
        <dbReference type="EMBL" id="WTW68741.1"/>
    </source>
</evidence>
<protein>
    <submittedName>
        <fullName evidence="3">Uncharacterized protein</fullName>
    </submittedName>
</protein>
<feature type="region of interest" description="Disordered" evidence="1">
    <location>
        <begin position="1"/>
        <end position="31"/>
    </location>
</feature>
<evidence type="ECO:0000256" key="2">
    <source>
        <dbReference type="SAM" id="Phobius"/>
    </source>
</evidence>
<accession>A0AAU2VNF8</accession>